<feature type="compositionally biased region" description="Basic and acidic residues" evidence="1">
    <location>
        <begin position="14"/>
        <end position="25"/>
    </location>
</feature>
<feature type="region of interest" description="Disordered" evidence="1">
    <location>
        <begin position="1"/>
        <end position="25"/>
    </location>
</feature>
<organism evidence="3 4">
    <name type="scientific">Anopheles christyi</name>
    <dbReference type="NCBI Taxonomy" id="43041"/>
    <lineage>
        <taxon>Eukaryota</taxon>
        <taxon>Metazoa</taxon>
        <taxon>Ecdysozoa</taxon>
        <taxon>Arthropoda</taxon>
        <taxon>Hexapoda</taxon>
        <taxon>Insecta</taxon>
        <taxon>Pterygota</taxon>
        <taxon>Neoptera</taxon>
        <taxon>Endopterygota</taxon>
        <taxon>Diptera</taxon>
        <taxon>Nematocera</taxon>
        <taxon>Culicoidea</taxon>
        <taxon>Culicidae</taxon>
        <taxon>Anophelinae</taxon>
        <taxon>Anopheles</taxon>
    </lineage>
</organism>
<dbReference type="InterPro" id="IPR001374">
    <property type="entry name" value="R3H_dom"/>
</dbReference>
<evidence type="ECO:0000259" key="2">
    <source>
        <dbReference type="PROSITE" id="PS51061"/>
    </source>
</evidence>
<dbReference type="SUPFAM" id="SSF82708">
    <property type="entry name" value="R3H domain"/>
    <property type="match status" value="1"/>
</dbReference>
<reference evidence="4" key="1">
    <citation type="submission" date="2013-03" db="EMBL/GenBank/DDBJ databases">
        <title>The Genome Sequence of Anopheles christyi ACHKN1017.</title>
        <authorList>
            <consortium name="The Broad Institute Genomics Platform"/>
            <person name="Neafsey D.E."/>
            <person name="Besansky N."/>
            <person name="Walker B."/>
            <person name="Young S.K."/>
            <person name="Zeng Q."/>
            <person name="Gargeya S."/>
            <person name="Fitzgerald M."/>
            <person name="Haas B."/>
            <person name="Abouelleil A."/>
            <person name="Allen A.W."/>
            <person name="Alvarado L."/>
            <person name="Arachchi H.M."/>
            <person name="Berlin A.M."/>
            <person name="Chapman S.B."/>
            <person name="Gainer-Dewar J."/>
            <person name="Goldberg J."/>
            <person name="Griggs A."/>
            <person name="Gujja S."/>
            <person name="Hansen M."/>
            <person name="Howarth C."/>
            <person name="Imamovic A."/>
            <person name="Ireland A."/>
            <person name="Larimer J."/>
            <person name="McCowan C."/>
            <person name="Murphy C."/>
            <person name="Pearson M."/>
            <person name="Poon T.W."/>
            <person name="Priest M."/>
            <person name="Roberts A."/>
            <person name="Saif S."/>
            <person name="Shea T."/>
            <person name="Sisk P."/>
            <person name="Sykes S."/>
            <person name="Wortman J."/>
            <person name="Nusbaum C."/>
            <person name="Birren B."/>
        </authorList>
    </citation>
    <scope>NUCLEOTIDE SEQUENCE [LARGE SCALE GENOMIC DNA]</scope>
    <source>
        <strain evidence="4">ACHKN1017</strain>
    </source>
</reference>
<dbReference type="AlphaFoldDB" id="A0A182KGS0"/>
<protein>
    <recommendedName>
        <fullName evidence="2">R3H domain-containing protein</fullName>
    </recommendedName>
</protein>
<sequence length="256" mass="29889">MDLLGSILGSMDKPPAKQKTDKNMYEKQKKEYESMKNKQREELNRFRSYVEERLGRFMKDDNRHYLEFQSLDQVHRSIVHDISETAGLSGMSFGMEGERYIVVYKKEHLPCEDEMMARKNGEVWNKEIAAQYAERRRIEQLKQSNDKNESHEKSVENIKLVSTCNKKYLHLFGEDANLEVVQKTQINRSYGYVPSANKKDVRSIEQTMADIQAKKRLKTQHTQPVEETASKDALSEPSRQNFTMTPATNTDPEIKE</sequence>
<dbReference type="GO" id="GO:0003676">
    <property type="term" value="F:nucleic acid binding"/>
    <property type="evidence" value="ECO:0007669"/>
    <property type="project" value="UniProtKB-UniRule"/>
</dbReference>
<keyword evidence="4" id="KW-1185">Reference proteome</keyword>
<feature type="region of interest" description="Disordered" evidence="1">
    <location>
        <begin position="215"/>
        <end position="256"/>
    </location>
</feature>
<dbReference type="PIRSF" id="PIRSF037943">
    <property type="entry name" value="Sperm-assoc_antigen_PAG7"/>
    <property type="match status" value="1"/>
</dbReference>
<evidence type="ECO:0000256" key="1">
    <source>
        <dbReference type="SAM" id="MobiDB-lite"/>
    </source>
</evidence>
<dbReference type="InterPro" id="IPR036867">
    <property type="entry name" value="R3H_dom_sf"/>
</dbReference>
<dbReference type="PROSITE" id="PS51061">
    <property type="entry name" value="R3H"/>
    <property type="match status" value="1"/>
</dbReference>
<dbReference type="Proteomes" id="UP000075881">
    <property type="component" value="Unassembled WGS sequence"/>
</dbReference>
<dbReference type="InterPro" id="IPR017330">
    <property type="entry name" value="SPAG7"/>
</dbReference>
<proteinExistence type="predicted"/>
<dbReference type="PANTHER" id="PTHR13498">
    <property type="entry name" value="SPERM ASSOCIATED ANTIGEN 7"/>
    <property type="match status" value="1"/>
</dbReference>
<accession>A0A182KGS0</accession>
<name>A0A182KGS0_9DIPT</name>
<evidence type="ECO:0000313" key="4">
    <source>
        <dbReference type="Proteomes" id="UP000075881"/>
    </source>
</evidence>
<reference evidence="3" key="2">
    <citation type="submission" date="2020-05" db="UniProtKB">
        <authorList>
            <consortium name="EnsemblMetazoa"/>
        </authorList>
    </citation>
    <scope>IDENTIFICATION</scope>
    <source>
        <strain evidence="3">ACHKN1017</strain>
    </source>
</reference>
<dbReference type="VEuPathDB" id="VectorBase:ACHR009958"/>
<dbReference type="PANTHER" id="PTHR13498:SF3">
    <property type="entry name" value="SPERM-ASSOCIATED ANTIGEN 7"/>
    <property type="match status" value="1"/>
</dbReference>
<dbReference type="EnsemblMetazoa" id="ACHR009958-RA">
    <property type="protein sequence ID" value="ACHR009958-PA"/>
    <property type="gene ID" value="ACHR009958"/>
</dbReference>
<feature type="compositionally biased region" description="Polar residues" evidence="1">
    <location>
        <begin position="237"/>
        <end position="256"/>
    </location>
</feature>
<dbReference type="STRING" id="43041.A0A182KGS0"/>
<dbReference type="Pfam" id="PF01424">
    <property type="entry name" value="R3H"/>
    <property type="match status" value="1"/>
</dbReference>
<feature type="domain" description="R3H" evidence="2">
    <location>
        <begin position="44"/>
        <end position="107"/>
    </location>
</feature>
<evidence type="ECO:0000313" key="3">
    <source>
        <dbReference type="EnsemblMetazoa" id="ACHR009958-PA"/>
    </source>
</evidence>
<dbReference type="Gene3D" id="3.30.1370.50">
    <property type="entry name" value="R3H-like domain"/>
    <property type="match status" value="1"/>
</dbReference>